<accession>A0ABP2IBG9</accession>
<dbReference type="EMBL" id="ADNS01000017">
    <property type="protein sequence ID" value="EFG80908.1"/>
    <property type="molecule type" value="Genomic_DNA"/>
</dbReference>
<feature type="non-terminal residue" evidence="2">
    <location>
        <position position="1"/>
    </location>
</feature>
<sequence length="59" mass="6581">ASTTMIRQNEDADEYNDTAAKSASSPQAENYWATHTNSAAWEQCTSSNKLHLRKKPQPV</sequence>
<evidence type="ECO:0000256" key="1">
    <source>
        <dbReference type="SAM" id="MobiDB-lite"/>
    </source>
</evidence>
<evidence type="ECO:0000313" key="3">
    <source>
        <dbReference type="Proteomes" id="UP000006015"/>
    </source>
</evidence>
<dbReference type="Proteomes" id="UP000006015">
    <property type="component" value="Unassembled WGS sequence"/>
</dbReference>
<name>A0ABP2IBG9_CORAM</name>
<keyword evidence="3" id="KW-1185">Reference proteome</keyword>
<feature type="compositionally biased region" description="Polar residues" evidence="1">
    <location>
        <begin position="19"/>
        <end position="29"/>
    </location>
</feature>
<organism evidence="2 3">
    <name type="scientific">Corynebacterium ammoniagenes DSM 20306</name>
    <dbReference type="NCBI Taxonomy" id="649754"/>
    <lineage>
        <taxon>Bacteria</taxon>
        <taxon>Bacillati</taxon>
        <taxon>Actinomycetota</taxon>
        <taxon>Actinomycetes</taxon>
        <taxon>Mycobacteriales</taxon>
        <taxon>Corynebacteriaceae</taxon>
        <taxon>Corynebacterium</taxon>
    </lineage>
</organism>
<feature type="region of interest" description="Disordered" evidence="1">
    <location>
        <begin position="1"/>
        <end position="29"/>
    </location>
</feature>
<evidence type="ECO:0000313" key="2">
    <source>
        <dbReference type="EMBL" id="EFG80908.1"/>
    </source>
</evidence>
<protein>
    <submittedName>
        <fullName evidence="2">Uncharacterized protein</fullName>
    </submittedName>
</protein>
<proteinExistence type="predicted"/>
<comment type="caution">
    <text evidence="2">The sequence shown here is derived from an EMBL/GenBank/DDBJ whole genome shotgun (WGS) entry which is preliminary data.</text>
</comment>
<dbReference type="RefSeq" id="WP_003848175.1">
    <property type="nucleotide sequence ID" value="NZ_GG771299.1"/>
</dbReference>
<gene>
    <name evidence="2" type="ORF">HMPREF0281_01782</name>
</gene>
<reference evidence="2 3" key="1">
    <citation type="submission" date="2010-04" db="EMBL/GenBank/DDBJ databases">
        <authorList>
            <person name="Weinstock G."/>
            <person name="Sodergren E."/>
            <person name="Clifton S."/>
            <person name="Fulton L."/>
            <person name="Fulton B."/>
            <person name="Courtney L."/>
            <person name="Fronick C."/>
            <person name="Harrison M."/>
            <person name="Strong C."/>
            <person name="Farmer C."/>
            <person name="Delahaunty K."/>
            <person name="Markovic C."/>
            <person name="Hall O."/>
            <person name="Minx P."/>
            <person name="Tomlinson C."/>
            <person name="Mitreva M."/>
            <person name="Hou S."/>
            <person name="Wollam A."/>
            <person name="Pepin K.H."/>
            <person name="Johnson M."/>
            <person name="Bhonagiri V."/>
            <person name="Zhang X."/>
            <person name="Suruliraj S."/>
            <person name="Warren W."/>
            <person name="Chinwalla A."/>
            <person name="Mardis E.R."/>
            <person name="Wilson R.K."/>
        </authorList>
    </citation>
    <scope>NUCLEOTIDE SEQUENCE [LARGE SCALE GENOMIC DNA]</scope>
    <source>
        <strain evidence="2 3">DSM 20306</strain>
    </source>
</reference>